<reference evidence="3" key="1">
    <citation type="submission" date="2016-01" db="EMBL/GenBank/DDBJ databases">
        <authorList>
            <person name="Peeters C."/>
        </authorList>
    </citation>
    <scope>NUCLEOTIDE SEQUENCE [LARGE SCALE GENOMIC DNA]</scope>
</reference>
<feature type="signal peptide" evidence="1">
    <location>
        <begin position="1"/>
        <end position="19"/>
    </location>
</feature>
<sequence>MKHCLAGALLALFAVASFADDGAYHANSRPVRVFDANGQAIGDLTSFSAQNGVAFTAGDATAVVPITRVQDASFHFSATDFQWLAVSSGQFTSTDCSGDPVILSIWGPRFAIPFRRGSEVTVYFAAPGPEQALTVRSALGASPGTCNQFASPLTIMGYPAAAKRVITRDHPEPLRIGY</sequence>
<proteinExistence type="predicted"/>
<dbReference type="AlphaFoldDB" id="A0A158IA91"/>
<evidence type="ECO:0000256" key="1">
    <source>
        <dbReference type="SAM" id="SignalP"/>
    </source>
</evidence>
<feature type="chain" id="PRO_5011111679" evidence="1">
    <location>
        <begin position="20"/>
        <end position="178"/>
    </location>
</feature>
<keyword evidence="1" id="KW-0732">Signal</keyword>
<gene>
    <name evidence="2" type="ORF">AWB70_04415</name>
</gene>
<evidence type="ECO:0000313" key="3">
    <source>
        <dbReference type="Proteomes" id="UP000054740"/>
    </source>
</evidence>
<evidence type="ECO:0000313" key="2">
    <source>
        <dbReference type="EMBL" id="SAL53169.1"/>
    </source>
</evidence>
<protein>
    <submittedName>
        <fullName evidence="2">Uncharacterized protein</fullName>
    </submittedName>
</protein>
<dbReference type="Proteomes" id="UP000054740">
    <property type="component" value="Unassembled WGS sequence"/>
</dbReference>
<dbReference type="RefSeq" id="WP_053571066.1">
    <property type="nucleotide sequence ID" value="NZ_FCNY02000011.1"/>
</dbReference>
<keyword evidence="3" id="KW-1185">Reference proteome</keyword>
<organism evidence="2 3">
    <name type="scientific">Caballeronia cordobensis</name>
    <name type="common">Burkholderia cordobensis</name>
    <dbReference type="NCBI Taxonomy" id="1353886"/>
    <lineage>
        <taxon>Bacteria</taxon>
        <taxon>Pseudomonadati</taxon>
        <taxon>Pseudomonadota</taxon>
        <taxon>Betaproteobacteria</taxon>
        <taxon>Burkholderiales</taxon>
        <taxon>Burkholderiaceae</taxon>
        <taxon>Caballeronia</taxon>
    </lineage>
</organism>
<accession>A0A158IA91</accession>
<name>A0A158IA91_CABCO</name>
<dbReference type="EMBL" id="FCNY02000011">
    <property type="protein sequence ID" value="SAL53169.1"/>
    <property type="molecule type" value="Genomic_DNA"/>
</dbReference>